<keyword evidence="1" id="KW-0175">Coiled coil</keyword>
<proteinExistence type="predicted"/>
<dbReference type="RefSeq" id="WP_098469207.1">
    <property type="nucleotide sequence ID" value="NZ_PDJD01000001.1"/>
</dbReference>
<name>A0A2A9D1F5_9MICO</name>
<dbReference type="Gene3D" id="1.20.5.340">
    <property type="match status" value="1"/>
</dbReference>
<comment type="caution">
    <text evidence="3">The sequence shown here is derived from an EMBL/GenBank/DDBJ whole genome shotgun (WGS) entry which is preliminary data.</text>
</comment>
<evidence type="ECO:0000256" key="1">
    <source>
        <dbReference type="SAM" id="Coils"/>
    </source>
</evidence>
<organism evidence="3 4">
    <name type="scientific">Serinibacter salmoneus</name>
    <dbReference type="NCBI Taxonomy" id="556530"/>
    <lineage>
        <taxon>Bacteria</taxon>
        <taxon>Bacillati</taxon>
        <taxon>Actinomycetota</taxon>
        <taxon>Actinomycetes</taxon>
        <taxon>Micrococcales</taxon>
        <taxon>Beutenbergiaceae</taxon>
        <taxon>Serinibacter</taxon>
    </lineage>
</organism>
<feature type="region of interest" description="Disordered" evidence="2">
    <location>
        <begin position="241"/>
        <end position="273"/>
    </location>
</feature>
<dbReference type="Proteomes" id="UP000224915">
    <property type="component" value="Unassembled WGS sequence"/>
</dbReference>
<gene>
    <name evidence="3" type="ORF">ATL40_1775</name>
</gene>
<feature type="coiled-coil region" evidence="1">
    <location>
        <begin position="181"/>
        <end position="229"/>
    </location>
</feature>
<dbReference type="AlphaFoldDB" id="A0A2A9D1F5"/>
<reference evidence="3 4" key="1">
    <citation type="submission" date="2017-10" db="EMBL/GenBank/DDBJ databases">
        <title>Sequencing the genomes of 1000 actinobacteria strains.</title>
        <authorList>
            <person name="Klenk H.-P."/>
        </authorList>
    </citation>
    <scope>NUCLEOTIDE SEQUENCE [LARGE SCALE GENOMIC DNA]</scope>
    <source>
        <strain evidence="3 4">DSM 21801</strain>
    </source>
</reference>
<sequence>MAVRQEAEVHALYGEEPVAFVRRRDAIAARLADDGDELAAARIRRLAAPTEGAYWVNQLARRWPQELAALLDVGERLRARLAAGSPDDLTDLEGERRVKTDALVALLWYHGESQAASGHHSPSPETLALVAETLRSAVVSADVAAAVRSGTLAETVALVSGVPLGLTGATPARGPAGPLALQRATSDLVAAEKRLDAVRETIDSLAGMVTDLQEQLDRLTRDRDKAATSLALWRRSETEAAQRLQEARSHLAALVEPPNQTGTTPGPNDDATA</sequence>
<accession>A0A2A9D1F5</accession>
<evidence type="ECO:0000256" key="2">
    <source>
        <dbReference type="SAM" id="MobiDB-lite"/>
    </source>
</evidence>
<dbReference type="EMBL" id="PDJD01000001">
    <property type="protein sequence ID" value="PFG20186.1"/>
    <property type="molecule type" value="Genomic_DNA"/>
</dbReference>
<evidence type="ECO:0000313" key="3">
    <source>
        <dbReference type="EMBL" id="PFG20186.1"/>
    </source>
</evidence>
<keyword evidence="4" id="KW-1185">Reference proteome</keyword>
<dbReference type="OrthoDB" id="3541690at2"/>
<feature type="compositionally biased region" description="Low complexity" evidence="2">
    <location>
        <begin position="257"/>
        <end position="273"/>
    </location>
</feature>
<evidence type="ECO:0000313" key="4">
    <source>
        <dbReference type="Proteomes" id="UP000224915"/>
    </source>
</evidence>
<protein>
    <submittedName>
        <fullName evidence="3">Uncharacterized protein</fullName>
    </submittedName>
</protein>